<evidence type="ECO:0000256" key="2">
    <source>
        <dbReference type="ARBA" id="ARBA00012438"/>
    </source>
</evidence>
<dbReference type="InterPro" id="IPR005467">
    <property type="entry name" value="His_kinase_dom"/>
</dbReference>
<dbReference type="Pfam" id="PF07695">
    <property type="entry name" value="7TMR-DISM_7TM"/>
    <property type="match status" value="1"/>
</dbReference>
<dbReference type="HOGENOM" id="CLU_000445_105_2_4"/>
<gene>
    <name evidence="11" type="ordered locus">Hsero_1365</name>
</gene>
<dbReference type="SUPFAM" id="SSF55874">
    <property type="entry name" value="ATPase domain of HSP90 chaperone/DNA topoisomerase II/histidine kinase"/>
    <property type="match status" value="1"/>
</dbReference>
<evidence type="ECO:0000259" key="10">
    <source>
        <dbReference type="PROSITE" id="PS50110"/>
    </source>
</evidence>
<dbReference type="PROSITE" id="PS50110">
    <property type="entry name" value="RESPONSE_REGULATORY"/>
    <property type="match status" value="1"/>
</dbReference>
<evidence type="ECO:0000256" key="5">
    <source>
        <dbReference type="ARBA" id="ARBA00022777"/>
    </source>
</evidence>
<dbReference type="Gene3D" id="1.10.287.130">
    <property type="match status" value="1"/>
</dbReference>
<dbReference type="SMART" id="SM00387">
    <property type="entry name" value="HATPase_c"/>
    <property type="match status" value="1"/>
</dbReference>
<dbReference type="Pfam" id="PF02518">
    <property type="entry name" value="HATPase_c"/>
    <property type="match status" value="1"/>
</dbReference>
<organism evidence="11 12">
    <name type="scientific">Herbaspirillum seropedicae (strain SmR1)</name>
    <dbReference type="NCBI Taxonomy" id="757424"/>
    <lineage>
        <taxon>Bacteria</taxon>
        <taxon>Pseudomonadati</taxon>
        <taxon>Pseudomonadota</taxon>
        <taxon>Betaproteobacteria</taxon>
        <taxon>Burkholderiales</taxon>
        <taxon>Oxalobacteraceae</taxon>
        <taxon>Herbaspirillum</taxon>
    </lineage>
</organism>
<feature type="transmembrane region" description="Helical" evidence="7">
    <location>
        <begin position="348"/>
        <end position="367"/>
    </location>
</feature>
<evidence type="ECO:0000256" key="4">
    <source>
        <dbReference type="ARBA" id="ARBA00022679"/>
    </source>
</evidence>
<dbReference type="PRINTS" id="PR00344">
    <property type="entry name" value="BCTRLSENSOR"/>
</dbReference>
<dbReference type="PANTHER" id="PTHR43047:SF72">
    <property type="entry name" value="OSMOSENSING HISTIDINE PROTEIN KINASE SLN1"/>
    <property type="match status" value="1"/>
</dbReference>
<dbReference type="Proteomes" id="UP000000329">
    <property type="component" value="Chromosome"/>
</dbReference>
<feature type="modified residue" description="4-aspartylphosphate" evidence="6">
    <location>
        <position position="756"/>
    </location>
</feature>
<dbReference type="SUPFAM" id="SSF47384">
    <property type="entry name" value="Homodimeric domain of signal transducing histidine kinase"/>
    <property type="match status" value="1"/>
</dbReference>
<dbReference type="GO" id="GO:0000155">
    <property type="term" value="F:phosphorelay sensor kinase activity"/>
    <property type="evidence" value="ECO:0007669"/>
    <property type="project" value="InterPro"/>
</dbReference>
<evidence type="ECO:0000256" key="6">
    <source>
        <dbReference type="PROSITE-ProRule" id="PRU00169"/>
    </source>
</evidence>
<dbReference type="InterPro" id="IPR003661">
    <property type="entry name" value="HisK_dim/P_dom"/>
</dbReference>
<feature type="signal peptide" evidence="8">
    <location>
        <begin position="1"/>
        <end position="31"/>
    </location>
</feature>
<reference evidence="11 12" key="1">
    <citation type="submission" date="2010-04" db="EMBL/GenBank/DDBJ databases">
        <title>The genome of Herbaspirillum seropedicae SmR1, an endophytic, nitrogen-fixing, plant-growth promoting beta-Proteobacteria.</title>
        <authorList>
            <person name="Pedrosa F.O."/>
            <person name="Monteiro R.A."/>
            <person name="Wassem R."/>
            <person name="Cruz L.M."/>
            <person name="Ayub R.A."/>
            <person name="Colauto N.B."/>
            <person name="Fernandez M.A."/>
            <person name="Fungaro M.H.P."/>
            <person name="Grisard E.C."/>
            <person name="Hungria M."/>
            <person name="Madeira H.M.F."/>
            <person name="Nodari R.O."/>
            <person name="Osaku C.A."/>
            <person name="Petzl-Erler M.L."/>
            <person name="Terenzi H."/>
            <person name="Vieira L.G.E."/>
            <person name="Almeida M.I.M."/>
            <person name="Alves L.R."/>
            <person name="Arantes O.M.N."/>
            <person name="Balsanelli E."/>
            <person name="Barcellos F.G."/>
            <person name="Baura V.A."/>
            <person name="Binde D.R."/>
            <person name="Campo R.J."/>
            <person name="Chubatsu L.S."/>
            <person name="Chueire L.M.O."/>
            <person name="Ciferri R.R."/>
            <person name="Correa L.C."/>
            <person name="da Conceicao Silva J.L."/>
            <person name="Dabul A.N.G."/>
            <person name="Dambros B.P."/>
            <person name="Faoro H."/>
            <person name="Favetti A."/>
            <person name="Friedermann G."/>
            <person name="Furlaneto M.C."/>
            <person name="Gasques L.S."/>
            <person name="Gimenes C.C.T."/>
            <person name="Gioppo N.M.R."/>
            <person name="Glienke-Blanco C."/>
            <person name="Godoy L.P."/>
            <person name="Guerra M.P."/>
            <person name="Karp S."/>
            <person name="Kava-Cordeiro V."/>
            <person name="Margarido V.P."/>
            <person name="Mathioni S.M."/>
            <person name="Menck-Soares M.A."/>
            <person name="Murace N.K."/>
            <person name="Nicolas M.F."/>
            <person name="Oliveira C.E.C."/>
            <person name="Pagnan N.A.B."/>
            <person name="Pamphile J.A."/>
            <person name="Patussi E.V."/>
            <person name="Pereira L.F.P."/>
            <person name="Pereira-Ferrari L."/>
            <person name="Pinto F.G.S."/>
            <person name="Precoma C."/>
            <person name="Prioli A.J."/>
            <person name="Prioli S.M.A.P."/>
            <person name="Raittz R.T."/>
            <person name="Ramos H.J.O."/>
            <person name="Ribeiro E.M.S.F."/>
            <person name="Rigo L.U."/>
            <person name="Rocha C.L.M.S.C."/>
            <person name="Rocha S.N."/>
            <person name="Santos K."/>
            <person name="Satori D."/>
            <person name="Silva A.G."/>
            <person name="Simao R.C.G."/>
            <person name="Soares M.A.M."/>
            <person name="Souza E.M."/>
            <person name="Steffens M.B.R."/>
            <person name="Steindel M."/>
            <person name="Tadra-Sfeir M.Z."/>
            <person name="Takahashi E.K."/>
            <person name="Torres R.A."/>
            <person name="Valle J.S."/>
            <person name="Vernal J.I."/>
            <person name="Vilas-Boas L.A."/>
            <person name="Watanabe M.A.E."/>
            <person name="Weiss V.A."/>
            <person name="Yates M.A."/>
            <person name="Souza E.M."/>
        </authorList>
    </citation>
    <scope>NUCLEOTIDE SEQUENCE [LARGE SCALE GENOMIC DNA]</scope>
    <source>
        <strain evidence="11 12">SmR1</strain>
    </source>
</reference>
<keyword evidence="5 11" id="KW-0418">Kinase</keyword>
<keyword evidence="7" id="KW-1133">Transmembrane helix</keyword>
<dbReference type="InterPro" id="IPR004358">
    <property type="entry name" value="Sig_transdc_His_kin-like_C"/>
</dbReference>
<evidence type="ECO:0000256" key="8">
    <source>
        <dbReference type="SAM" id="SignalP"/>
    </source>
</evidence>
<dbReference type="KEGG" id="hse:Hsero_1365"/>
<keyword evidence="7" id="KW-0812">Transmembrane</keyword>
<dbReference type="CDD" id="cd00082">
    <property type="entry name" value="HisKA"/>
    <property type="match status" value="1"/>
</dbReference>
<evidence type="ECO:0000313" key="12">
    <source>
        <dbReference type="Proteomes" id="UP000000329"/>
    </source>
</evidence>
<dbReference type="EMBL" id="CP002039">
    <property type="protein sequence ID" value="ADJ62881.1"/>
    <property type="molecule type" value="Genomic_DNA"/>
</dbReference>
<dbReference type="InterPro" id="IPR011006">
    <property type="entry name" value="CheY-like_superfamily"/>
</dbReference>
<dbReference type="InterPro" id="IPR011623">
    <property type="entry name" value="7TMR_DISM_rcpt_extracell_dom1"/>
</dbReference>
<dbReference type="AlphaFoldDB" id="D8IP61"/>
<keyword evidence="4 11" id="KW-0808">Transferase</keyword>
<dbReference type="eggNOG" id="COG0784">
    <property type="taxonomic scope" value="Bacteria"/>
</dbReference>
<dbReference type="eggNOG" id="COG2205">
    <property type="taxonomic scope" value="Bacteria"/>
</dbReference>
<keyword evidence="7" id="KW-0472">Membrane</keyword>
<dbReference type="Gene3D" id="3.40.50.2300">
    <property type="match status" value="1"/>
</dbReference>
<name>D8IP61_HERSS</name>
<dbReference type="Pfam" id="PF07696">
    <property type="entry name" value="7TMR-DISMED2"/>
    <property type="match status" value="1"/>
</dbReference>
<dbReference type="InterPro" id="IPR036097">
    <property type="entry name" value="HisK_dim/P_sf"/>
</dbReference>
<dbReference type="InterPro" id="IPR036890">
    <property type="entry name" value="HATPase_C_sf"/>
</dbReference>
<dbReference type="EC" id="2.7.13.3" evidence="2"/>
<dbReference type="GO" id="GO:0009927">
    <property type="term" value="F:histidine phosphotransfer kinase activity"/>
    <property type="evidence" value="ECO:0007669"/>
    <property type="project" value="TreeGrafter"/>
</dbReference>
<keyword evidence="8" id="KW-0732">Signal</keyword>
<accession>D8IP61</accession>
<dbReference type="Gene3D" id="3.30.565.10">
    <property type="entry name" value="Histidine kinase-like ATPase, C-terminal domain"/>
    <property type="match status" value="1"/>
</dbReference>
<keyword evidence="12" id="KW-1185">Reference proteome</keyword>
<dbReference type="InterPro" id="IPR001789">
    <property type="entry name" value="Sig_transdc_resp-reg_receiver"/>
</dbReference>
<feature type="domain" description="Histidine kinase" evidence="9">
    <location>
        <begin position="457"/>
        <end position="675"/>
    </location>
</feature>
<evidence type="ECO:0000256" key="3">
    <source>
        <dbReference type="ARBA" id="ARBA00022553"/>
    </source>
</evidence>
<protein>
    <recommendedName>
        <fullName evidence="2">histidine kinase</fullName>
        <ecNumber evidence="2">2.7.13.3</ecNumber>
    </recommendedName>
</protein>
<dbReference type="SMART" id="SM00448">
    <property type="entry name" value="REC"/>
    <property type="match status" value="1"/>
</dbReference>
<feature type="transmembrane region" description="Helical" evidence="7">
    <location>
        <begin position="316"/>
        <end position="336"/>
    </location>
</feature>
<keyword evidence="3 6" id="KW-0597">Phosphoprotein</keyword>
<evidence type="ECO:0000259" key="9">
    <source>
        <dbReference type="PROSITE" id="PS50109"/>
    </source>
</evidence>
<dbReference type="Pfam" id="PF00512">
    <property type="entry name" value="HisKA"/>
    <property type="match status" value="1"/>
</dbReference>
<dbReference type="PANTHER" id="PTHR43047">
    <property type="entry name" value="TWO-COMPONENT HISTIDINE PROTEIN KINASE"/>
    <property type="match status" value="1"/>
</dbReference>
<evidence type="ECO:0000256" key="1">
    <source>
        <dbReference type="ARBA" id="ARBA00000085"/>
    </source>
</evidence>
<dbReference type="SUPFAM" id="SSF52172">
    <property type="entry name" value="CheY-like"/>
    <property type="match status" value="1"/>
</dbReference>
<feature type="transmembrane region" description="Helical" evidence="7">
    <location>
        <begin position="258"/>
        <end position="277"/>
    </location>
</feature>
<comment type="catalytic activity">
    <reaction evidence="1">
        <text>ATP + protein L-histidine = ADP + protein N-phospho-L-histidine.</text>
        <dbReference type="EC" id="2.7.13.3"/>
    </reaction>
</comment>
<dbReference type="SMART" id="SM00388">
    <property type="entry name" value="HisKA"/>
    <property type="match status" value="1"/>
</dbReference>
<feature type="chain" id="PRO_5003115360" description="histidine kinase" evidence="8">
    <location>
        <begin position="32"/>
        <end position="916"/>
    </location>
</feature>
<evidence type="ECO:0000313" key="11">
    <source>
        <dbReference type="EMBL" id="ADJ62881.1"/>
    </source>
</evidence>
<dbReference type="Pfam" id="PF00072">
    <property type="entry name" value="Response_reg"/>
    <property type="match status" value="1"/>
</dbReference>
<feature type="transmembrane region" description="Helical" evidence="7">
    <location>
        <begin position="197"/>
        <end position="216"/>
    </location>
</feature>
<proteinExistence type="predicted"/>
<dbReference type="InterPro" id="IPR011622">
    <property type="entry name" value="7TMR_DISM_rcpt_extracell_dom2"/>
</dbReference>
<dbReference type="InterPro" id="IPR003594">
    <property type="entry name" value="HATPase_dom"/>
</dbReference>
<dbReference type="PROSITE" id="PS50109">
    <property type="entry name" value="HIS_KIN"/>
    <property type="match status" value="1"/>
</dbReference>
<feature type="domain" description="Response regulatory" evidence="10">
    <location>
        <begin position="702"/>
        <end position="821"/>
    </location>
</feature>
<dbReference type="CDD" id="cd00156">
    <property type="entry name" value="REC"/>
    <property type="match status" value="1"/>
</dbReference>
<dbReference type="GO" id="GO:0005886">
    <property type="term" value="C:plasma membrane"/>
    <property type="evidence" value="ECO:0007669"/>
    <property type="project" value="TreeGrafter"/>
</dbReference>
<sequence>MRRAHGPALRMMRALLLTLALGLVHAPRAGALSIDFAQVGEAATITSALWLLHDPGAHLGVQEARAQPDWRPVGVSVLKLGYDEGAYWLYGTLRNAAEVPVTRWLGLGSARLEDVQLHLLDTDHGGDASAPAQMQQAGTRFPLGQRSVRSLRPFFTVTLAPGEERQFMLRVASDSIIDISVALWEPAAMRQEEGRELAIQGFLLGLSLLLAAYALVQGLVWRDRSLMLMAAWLVTAQAYICAFQGYLYRYLLEAGSPWIVHAPATLGCLATLIYLRMSQSLVELEQLWRWKTLYRCMILALGGVTLWTALGDYRDAAPVANASAGLSYLAWLASMLHAWRRRLDNARMLVLSFALAWLAMSMKMLELNGVFDGDLLPDWRFAALFQIGLLCMTSVIVTGRAVDLHRKHEQMQWTMLYLRVREQLKLEKAVAARTQELRQALQAADEANLAKSGFLTRISHDLRTPLTSILGFADMIQASGGPHAGHGRIIMRSARHMLTMVNDLIDYARGDPLDTPQPTPLYLHALLQEIAQEGQVLAQRQHNHFTLDISPDLPPVLALDARRLHRILGNLLDNAAKYTREGRIGLHVQWQADHADAGKGALQIEVSDTGCGIAPQFQSRIFEPFERADADRRQPGIGMGLAIVRLWVQRMGGSIVLESQPGMGTRMHLQLPAERGSEQDIASHHVQEHSSTRVLIDGAGRQVVVVEDSPEIARLLSDQLSSLGFAVSVFGDGETAIAHLSALTMDQEAPALVLTDYLLPGVHGGAVLQAARRLLPEVPVLLLSATLHACEVELDGDLRFDGSLLKPVNFSELQEMIAQLLQLPLLGSTASSASSGGSVGEVVAMPPEALLQAALAMIADGAVSDLIDWCETLGHEHPQCSQFQAQALEQISQGHLARLRAMCEQALSERTASAAI</sequence>
<evidence type="ECO:0000256" key="7">
    <source>
        <dbReference type="SAM" id="Phobius"/>
    </source>
</evidence>
<feature type="transmembrane region" description="Helical" evidence="7">
    <location>
        <begin position="228"/>
        <end position="246"/>
    </location>
</feature>
<feature type="transmembrane region" description="Helical" evidence="7">
    <location>
        <begin position="292"/>
        <end position="310"/>
    </location>
</feature>
<dbReference type="Gene3D" id="2.60.40.2380">
    <property type="match status" value="1"/>
</dbReference>
<dbReference type="STRING" id="757424.Hsero_1365"/>